<evidence type="ECO:0000313" key="2">
    <source>
        <dbReference type="EMBL" id="MDG3497458.1"/>
    </source>
</evidence>
<keyword evidence="1" id="KW-0732">Signal</keyword>
<comment type="caution">
    <text evidence="2">The sequence shown here is derived from an EMBL/GenBank/DDBJ whole genome shotgun (WGS) entry which is preliminary data.</text>
</comment>
<evidence type="ECO:0000313" key="3">
    <source>
        <dbReference type="Proteomes" id="UP001152872"/>
    </source>
</evidence>
<reference evidence="2" key="1">
    <citation type="submission" date="2019-05" db="EMBL/GenBank/DDBJ databases">
        <title>Whole genome sequencing of Pseudanabaena catenata USMAC16.</title>
        <authorList>
            <person name="Khan Z."/>
            <person name="Omar W.M."/>
            <person name="Convey P."/>
            <person name="Merican F."/>
            <person name="Najimudin N."/>
        </authorList>
    </citation>
    <scope>NUCLEOTIDE SEQUENCE</scope>
    <source>
        <strain evidence="2">USMAC16</strain>
    </source>
</reference>
<gene>
    <name evidence="2" type="ORF">FEV09_23320</name>
</gene>
<dbReference type="EMBL" id="VBTY01000377">
    <property type="protein sequence ID" value="MDG3497458.1"/>
    <property type="molecule type" value="Genomic_DNA"/>
</dbReference>
<accession>A0A9X4RJV2</accession>
<dbReference type="Proteomes" id="UP001152872">
    <property type="component" value="Unassembled WGS sequence"/>
</dbReference>
<organism evidence="2 3">
    <name type="scientific">Pseudanabaena catenata USMAC16</name>
    <dbReference type="NCBI Taxonomy" id="1855837"/>
    <lineage>
        <taxon>Bacteria</taxon>
        <taxon>Bacillati</taxon>
        <taxon>Cyanobacteriota</taxon>
        <taxon>Cyanophyceae</taxon>
        <taxon>Pseudanabaenales</taxon>
        <taxon>Pseudanabaenaceae</taxon>
        <taxon>Pseudanabaena</taxon>
    </lineage>
</organism>
<evidence type="ECO:0000256" key="1">
    <source>
        <dbReference type="SAM" id="SignalP"/>
    </source>
</evidence>
<dbReference type="Pfam" id="PF10989">
    <property type="entry name" value="DUF2808"/>
    <property type="match status" value="1"/>
</dbReference>
<dbReference type="RefSeq" id="WP_009629694.1">
    <property type="nucleotide sequence ID" value="NZ_VBTY01000377.1"/>
</dbReference>
<feature type="signal peptide" evidence="1">
    <location>
        <begin position="1"/>
        <end position="29"/>
    </location>
</feature>
<proteinExistence type="predicted"/>
<keyword evidence="3" id="KW-1185">Reference proteome</keyword>
<dbReference type="AlphaFoldDB" id="A0A9X4RJV2"/>
<dbReference type="PROSITE" id="PS51257">
    <property type="entry name" value="PROKAR_LIPOPROTEIN"/>
    <property type="match status" value="1"/>
</dbReference>
<protein>
    <submittedName>
        <fullName evidence="2">DUF2808 domain-containing protein</fullName>
    </submittedName>
</protein>
<sequence>MKIQMIKKLGIVSCLAVACAVVSPSVVRAQSNAGFILFGGIKDSALDYCLDSGTSGRSDRYYLEVKPQKFKVSEVIVTYPEHFTGSFDTSDIKLRVTDQCRGGKDLEIESATWDKETRRITIIPKEAIPSKTALRVVMSNVRNPDYGGFYQFDGRVMRADVPVPVYIGSWVITLD</sequence>
<name>A0A9X4RJV2_9CYAN</name>
<feature type="chain" id="PRO_5040742623" evidence="1">
    <location>
        <begin position="30"/>
        <end position="175"/>
    </location>
</feature>
<dbReference type="InterPro" id="IPR021256">
    <property type="entry name" value="DUF2808"/>
</dbReference>